<proteinExistence type="predicted"/>
<evidence type="ECO:0000256" key="3">
    <source>
        <dbReference type="ARBA" id="ARBA00022729"/>
    </source>
</evidence>
<keyword evidence="1" id="KW-0134">Cell wall</keyword>
<keyword evidence="2" id="KW-0964">Secreted</keyword>
<dbReference type="EMBL" id="AP023354">
    <property type="protein sequence ID" value="BCJ27840.1"/>
    <property type="molecule type" value="Genomic_DNA"/>
</dbReference>
<keyword evidence="5" id="KW-1133">Transmembrane helix</keyword>
<accession>A0A810KX80</accession>
<name>A0A810KX80_9ACTN</name>
<evidence type="ECO:0000256" key="4">
    <source>
        <dbReference type="ARBA" id="ARBA00023088"/>
    </source>
</evidence>
<keyword evidence="5" id="KW-0812">Transmembrane</keyword>
<keyword evidence="8" id="KW-1185">Reference proteome</keyword>
<reference evidence="7" key="1">
    <citation type="submission" date="2020-08" db="EMBL/GenBank/DDBJ databases">
        <title>Whole genome shotgun sequence of Actinocatenispora sera NBRC 101916.</title>
        <authorList>
            <person name="Komaki H."/>
            <person name="Tamura T."/>
        </authorList>
    </citation>
    <scope>NUCLEOTIDE SEQUENCE</scope>
    <source>
        <strain evidence="7">NBRC 101916</strain>
    </source>
</reference>
<dbReference type="AlphaFoldDB" id="A0A810KX80"/>
<keyword evidence="4" id="KW-0572">Peptidoglycan-anchor</keyword>
<dbReference type="PROSITE" id="PS50847">
    <property type="entry name" value="GRAM_POS_ANCHORING"/>
    <property type="match status" value="1"/>
</dbReference>
<evidence type="ECO:0000256" key="5">
    <source>
        <dbReference type="SAM" id="Phobius"/>
    </source>
</evidence>
<evidence type="ECO:0000313" key="8">
    <source>
        <dbReference type="Proteomes" id="UP000680750"/>
    </source>
</evidence>
<evidence type="ECO:0000313" key="7">
    <source>
        <dbReference type="EMBL" id="BCJ27840.1"/>
    </source>
</evidence>
<evidence type="ECO:0000256" key="2">
    <source>
        <dbReference type="ARBA" id="ARBA00022525"/>
    </source>
</evidence>
<dbReference type="KEGG" id="aser:Asera_19480"/>
<keyword evidence="3" id="KW-0732">Signal</keyword>
<keyword evidence="5" id="KW-0472">Membrane</keyword>
<feature type="transmembrane region" description="Helical" evidence="5">
    <location>
        <begin position="137"/>
        <end position="157"/>
    </location>
</feature>
<dbReference type="Proteomes" id="UP000680750">
    <property type="component" value="Chromosome"/>
</dbReference>
<evidence type="ECO:0000256" key="1">
    <source>
        <dbReference type="ARBA" id="ARBA00022512"/>
    </source>
</evidence>
<dbReference type="InterPro" id="IPR019931">
    <property type="entry name" value="LPXTG_anchor"/>
</dbReference>
<evidence type="ECO:0000259" key="6">
    <source>
        <dbReference type="PROSITE" id="PS50847"/>
    </source>
</evidence>
<sequence length="165" mass="16673">MVSARFATPPFGRLSALPTLPTAECTVAVDGKPDWQHHELGGRSYFCGFGPALRAGETTYLTITVKIEKSMVGSDGTLSIMAGNIPDRNSKNDRAAITLTVLSGSAAPSHSASGSVGTGGHGGGDAGGSLPVTGTRLGLYGGAGLLVLLAGVGLVVLGRRRRANI</sequence>
<feature type="domain" description="Gram-positive cocci surface proteins LPxTG" evidence="6">
    <location>
        <begin position="130"/>
        <end position="165"/>
    </location>
</feature>
<gene>
    <name evidence="7" type="ORF">Asera_19480</name>
</gene>
<dbReference type="NCBIfam" id="TIGR01167">
    <property type="entry name" value="LPXTG_anchor"/>
    <property type="match status" value="1"/>
</dbReference>
<organism evidence="7 8">
    <name type="scientific">Actinocatenispora sera</name>
    <dbReference type="NCBI Taxonomy" id="390989"/>
    <lineage>
        <taxon>Bacteria</taxon>
        <taxon>Bacillati</taxon>
        <taxon>Actinomycetota</taxon>
        <taxon>Actinomycetes</taxon>
        <taxon>Micromonosporales</taxon>
        <taxon>Micromonosporaceae</taxon>
        <taxon>Actinocatenispora</taxon>
    </lineage>
</organism>
<protein>
    <recommendedName>
        <fullName evidence="6">Gram-positive cocci surface proteins LPxTG domain-containing protein</fullName>
    </recommendedName>
</protein>